<dbReference type="InterPro" id="IPR005119">
    <property type="entry name" value="LysR_subst-bd"/>
</dbReference>
<dbReference type="CDD" id="cd08414">
    <property type="entry name" value="PBP2_LTTR_aromatics_like"/>
    <property type="match status" value="1"/>
</dbReference>
<evidence type="ECO:0000256" key="5">
    <source>
        <dbReference type="SAM" id="MobiDB-lite"/>
    </source>
</evidence>
<reference evidence="7" key="2">
    <citation type="journal article" date="2023" name="Int. J. Syst. Evol. Microbiol.">
        <title>Streptomyces marispadix sp. nov., isolated from marine beach sediment of the Northern Coast of Portugal.</title>
        <authorList>
            <person name="dos Santos J.D.N."/>
            <person name="Vitorino I.R."/>
            <person name="Kallscheuer N."/>
            <person name="Srivastava A."/>
            <person name="Krautwurst S."/>
            <person name="Marz M."/>
            <person name="Jogler C."/>
            <person name="Lobo Da Cunha A."/>
            <person name="Catita J."/>
            <person name="Goncalves H."/>
            <person name="Gonzalez I."/>
            <person name="Reyes F."/>
            <person name="Lage O.M."/>
        </authorList>
    </citation>
    <scope>NUCLEOTIDE SEQUENCE</scope>
    <source>
        <strain evidence="7">M600PL45_2</strain>
    </source>
</reference>
<evidence type="ECO:0000256" key="4">
    <source>
        <dbReference type="ARBA" id="ARBA00023163"/>
    </source>
</evidence>
<accession>A0ABS9T209</accession>
<dbReference type="InterPro" id="IPR036390">
    <property type="entry name" value="WH_DNA-bd_sf"/>
</dbReference>
<dbReference type="PANTHER" id="PTHR30346">
    <property type="entry name" value="TRANSCRIPTIONAL DUAL REGULATOR HCAR-RELATED"/>
    <property type="match status" value="1"/>
</dbReference>
<dbReference type="Pfam" id="PF03466">
    <property type="entry name" value="LysR_substrate"/>
    <property type="match status" value="1"/>
</dbReference>
<keyword evidence="2" id="KW-0805">Transcription regulation</keyword>
<keyword evidence="8" id="KW-1185">Reference proteome</keyword>
<comment type="caution">
    <text evidence="7">The sequence shown here is derived from an EMBL/GenBank/DDBJ whole genome shotgun (WGS) entry which is preliminary data.</text>
</comment>
<evidence type="ECO:0000313" key="8">
    <source>
        <dbReference type="Proteomes" id="UP001166784"/>
    </source>
</evidence>
<feature type="domain" description="HTH lysR-type" evidence="6">
    <location>
        <begin position="1"/>
        <end position="58"/>
    </location>
</feature>
<dbReference type="PROSITE" id="PS50931">
    <property type="entry name" value="HTH_LYSR"/>
    <property type="match status" value="1"/>
</dbReference>
<evidence type="ECO:0000313" key="7">
    <source>
        <dbReference type="EMBL" id="MCH6162570.1"/>
    </source>
</evidence>
<comment type="similarity">
    <text evidence="1">Belongs to the LysR transcriptional regulatory family.</text>
</comment>
<evidence type="ECO:0000256" key="2">
    <source>
        <dbReference type="ARBA" id="ARBA00023015"/>
    </source>
</evidence>
<dbReference type="PRINTS" id="PR00039">
    <property type="entry name" value="HTHLYSR"/>
</dbReference>
<name>A0ABS9T209_9ACTN</name>
<evidence type="ECO:0000256" key="1">
    <source>
        <dbReference type="ARBA" id="ARBA00009437"/>
    </source>
</evidence>
<organism evidence="7 8">
    <name type="scientific">Streptomyces marispadix</name>
    <dbReference type="NCBI Taxonomy" id="2922868"/>
    <lineage>
        <taxon>Bacteria</taxon>
        <taxon>Bacillati</taxon>
        <taxon>Actinomycetota</taxon>
        <taxon>Actinomycetes</taxon>
        <taxon>Kitasatosporales</taxon>
        <taxon>Streptomycetaceae</taxon>
        <taxon>Streptomyces</taxon>
    </lineage>
</organism>
<sequence length="318" mass="34341">MEIRSARYFVTVAEELHFGRAAKRLHITQPGLSQGVKALEKAIGMQLFERGRQGVALTVEGEALLPEFRELLARADAVDAFVKILAEQFHGSLTVGYTRSAGLGRAFDLISRFRNAWPRIRIQSSSASSSGNLEAIRERRLDIGFVRPPLPEDAEVESLSVGREAVLVGLPAGHRLERSEEVCRQDLVGLPLVYFSKSAGGLWQSILSAVYGGRYFPDICREEPDVPHMLAAVAEGSGITLVTEGSVAMLDVPGVVLRRLSGAPSVGLDLAWRRDNVNRALRTFVEFVRAEVAGAAPSELPGAARSRSGPGAGMRAAT</sequence>
<proteinExistence type="inferred from homology"/>
<keyword evidence="4" id="KW-0804">Transcription</keyword>
<dbReference type="Proteomes" id="UP001166784">
    <property type="component" value="Unassembled WGS sequence"/>
</dbReference>
<dbReference type="Pfam" id="PF00126">
    <property type="entry name" value="HTH_1"/>
    <property type="match status" value="1"/>
</dbReference>
<evidence type="ECO:0000256" key="3">
    <source>
        <dbReference type="ARBA" id="ARBA00023125"/>
    </source>
</evidence>
<feature type="compositionally biased region" description="Low complexity" evidence="5">
    <location>
        <begin position="301"/>
        <end position="318"/>
    </location>
</feature>
<evidence type="ECO:0000259" key="6">
    <source>
        <dbReference type="PROSITE" id="PS50931"/>
    </source>
</evidence>
<dbReference type="RefSeq" id="WP_241061498.1">
    <property type="nucleotide sequence ID" value="NZ_JAKWJU010000002.1"/>
</dbReference>
<dbReference type="SUPFAM" id="SSF46785">
    <property type="entry name" value="Winged helix' DNA-binding domain"/>
    <property type="match status" value="1"/>
</dbReference>
<dbReference type="InterPro" id="IPR000847">
    <property type="entry name" value="LysR_HTH_N"/>
</dbReference>
<dbReference type="InterPro" id="IPR036388">
    <property type="entry name" value="WH-like_DNA-bd_sf"/>
</dbReference>
<dbReference type="EMBL" id="JAKWJU010000002">
    <property type="protein sequence ID" value="MCH6162570.1"/>
    <property type="molecule type" value="Genomic_DNA"/>
</dbReference>
<feature type="region of interest" description="Disordered" evidence="5">
    <location>
        <begin position="299"/>
        <end position="318"/>
    </location>
</feature>
<dbReference type="Gene3D" id="1.10.10.10">
    <property type="entry name" value="Winged helix-like DNA-binding domain superfamily/Winged helix DNA-binding domain"/>
    <property type="match status" value="1"/>
</dbReference>
<reference evidence="7" key="1">
    <citation type="submission" date="2022-03" db="EMBL/GenBank/DDBJ databases">
        <authorList>
            <person name="Santos J.D.N."/>
            <person name="Kallscheuer N."/>
            <person name="Jogler C."/>
            <person name="Lage O.M."/>
        </authorList>
    </citation>
    <scope>NUCLEOTIDE SEQUENCE</scope>
    <source>
        <strain evidence="7">M600PL45_2</strain>
    </source>
</reference>
<dbReference type="SUPFAM" id="SSF53850">
    <property type="entry name" value="Periplasmic binding protein-like II"/>
    <property type="match status" value="1"/>
</dbReference>
<keyword evidence="3" id="KW-0238">DNA-binding</keyword>
<dbReference type="Gene3D" id="3.40.190.10">
    <property type="entry name" value="Periplasmic binding protein-like II"/>
    <property type="match status" value="2"/>
</dbReference>
<dbReference type="PANTHER" id="PTHR30346:SF17">
    <property type="entry name" value="LYSR FAMILY TRANSCRIPTIONAL REGULATOR"/>
    <property type="match status" value="1"/>
</dbReference>
<gene>
    <name evidence="7" type="ORF">MMA15_19910</name>
</gene>
<protein>
    <submittedName>
        <fullName evidence="7">LysR substrate-binding domain-containing protein</fullName>
    </submittedName>
</protein>